<feature type="domain" description="HMG box" evidence="7">
    <location>
        <begin position="105"/>
        <end position="144"/>
    </location>
</feature>
<evidence type="ECO:0000313" key="9">
    <source>
        <dbReference type="Proteomes" id="UP000288716"/>
    </source>
</evidence>
<keyword evidence="4" id="KW-0804">Transcription</keyword>
<evidence type="ECO:0000256" key="2">
    <source>
        <dbReference type="ARBA" id="ARBA00023015"/>
    </source>
</evidence>
<dbReference type="GO" id="GO:0000978">
    <property type="term" value="F:RNA polymerase II cis-regulatory region sequence-specific DNA binding"/>
    <property type="evidence" value="ECO:0007669"/>
    <property type="project" value="TreeGrafter"/>
</dbReference>
<dbReference type="Pfam" id="PF12444">
    <property type="entry name" value="Sox_N"/>
    <property type="match status" value="1"/>
</dbReference>
<dbReference type="GO" id="GO:0000981">
    <property type="term" value="F:DNA-binding transcription factor activity, RNA polymerase II-specific"/>
    <property type="evidence" value="ECO:0007669"/>
    <property type="project" value="TreeGrafter"/>
</dbReference>
<keyword evidence="2" id="KW-0805">Transcription regulation</keyword>
<dbReference type="PANTHER" id="PTHR45803:SF5">
    <property type="entry name" value="SOX100B"/>
    <property type="match status" value="1"/>
</dbReference>
<comment type="caution">
    <text evidence="8">The sequence shown here is derived from an EMBL/GenBank/DDBJ whole genome shotgun (WGS) entry which is preliminary data.</text>
</comment>
<evidence type="ECO:0000256" key="5">
    <source>
        <dbReference type="ARBA" id="ARBA00023242"/>
    </source>
</evidence>
<dbReference type="InterPro" id="IPR022151">
    <property type="entry name" value="Sox_N"/>
</dbReference>
<dbReference type="AlphaFoldDB" id="A0A443S5T9"/>
<evidence type="ECO:0000256" key="3">
    <source>
        <dbReference type="ARBA" id="ARBA00023125"/>
    </source>
</evidence>
<protein>
    <submittedName>
        <fullName evidence="8">Sox10 protein-like protein</fullName>
    </submittedName>
</protein>
<dbReference type="Pfam" id="PF00505">
    <property type="entry name" value="HMG_box"/>
    <property type="match status" value="1"/>
</dbReference>
<dbReference type="Gene3D" id="1.10.30.10">
    <property type="entry name" value="High mobility group box domain"/>
    <property type="match status" value="1"/>
</dbReference>
<dbReference type="SUPFAM" id="SSF47095">
    <property type="entry name" value="HMG-box"/>
    <property type="match status" value="1"/>
</dbReference>
<gene>
    <name evidence="8" type="ORF">B4U80_09645</name>
</gene>
<keyword evidence="5 6" id="KW-0539">Nucleus</keyword>
<dbReference type="InterPro" id="IPR036910">
    <property type="entry name" value="HMG_box_dom_sf"/>
</dbReference>
<dbReference type="VEuPathDB" id="VectorBase:LDEU009255"/>
<dbReference type="FunFam" id="1.10.30.10:FF:000064">
    <property type="entry name" value="Mutant transcription factor sox9a"/>
    <property type="match status" value="1"/>
</dbReference>
<evidence type="ECO:0000313" key="8">
    <source>
        <dbReference type="EMBL" id="RWS22785.1"/>
    </source>
</evidence>
<dbReference type="PANTHER" id="PTHR45803">
    <property type="entry name" value="SOX100B"/>
    <property type="match status" value="1"/>
</dbReference>
<comment type="subcellular location">
    <subcellularLocation>
        <location evidence="1">Nucleus</location>
    </subcellularLocation>
</comment>
<evidence type="ECO:0000256" key="4">
    <source>
        <dbReference type="ARBA" id="ARBA00023163"/>
    </source>
</evidence>
<name>A0A443S5T9_9ACAR</name>
<keyword evidence="3 6" id="KW-0238">DNA-binding</keyword>
<dbReference type="PROSITE" id="PS50118">
    <property type="entry name" value="HMG_BOX_2"/>
    <property type="match status" value="1"/>
</dbReference>
<evidence type="ECO:0000256" key="6">
    <source>
        <dbReference type="PROSITE-ProRule" id="PRU00267"/>
    </source>
</evidence>
<dbReference type="InterPro" id="IPR009071">
    <property type="entry name" value="HMG_box_dom"/>
</dbReference>
<feature type="DNA-binding region" description="HMG box" evidence="6">
    <location>
        <begin position="105"/>
        <end position="144"/>
    </location>
</feature>
<evidence type="ECO:0000256" key="1">
    <source>
        <dbReference type="ARBA" id="ARBA00004123"/>
    </source>
</evidence>
<dbReference type="EMBL" id="NCKV01007919">
    <property type="protein sequence ID" value="RWS22785.1"/>
    <property type="molecule type" value="Genomic_DNA"/>
</dbReference>
<organism evidence="8 9">
    <name type="scientific">Leptotrombidium deliense</name>
    <dbReference type="NCBI Taxonomy" id="299467"/>
    <lineage>
        <taxon>Eukaryota</taxon>
        <taxon>Metazoa</taxon>
        <taxon>Ecdysozoa</taxon>
        <taxon>Arthropoda</taxon>
        <taxon>Chelicerata</taxon>
        <taxon>Arachnida</taxon>
        <taxon>Acari</taxon>
        <taxon>Acariformes</taxon>
        <taxon>Trombidiformes</taxon>
        <taxon>Prostigmata</taxon>
        <taxon>Anystina</taxon>
        <taxon>Parasitengona</taxon>
        <taxon>Trombiculoidea</taxon>
        <taxon>Trombiculidae</taxon>
        <taxon>Leptotrombidium</taxon>
    </lineage>
</organism>
<dbReference type="InterPro" id="IPR050917">
    <property type="entry name" value="SOX_TF"/>
</dbReference>
<dbReference type="GO" id="GO:0005634">
    <property type="term" value="C:nucleus"/>
    <property type="evidence" value="ECO:0007669"/>
    <property type="project" value="UniProtKB-SubCell"/>
</dbReference>
<evidence type="ECO:0000259" key="7">
    <source>
        <dbReference type="PROSITE" id="PS50118"/>
    </source>
</evidence>
<dbReference type="STRING" id="299467.A0A443S5T9"/>
<proteinExistence type="predicted"/>
<sequence>MNQSNESGVDFGSSASTNIANTASMTANSSSTTENSVSRSNLIRSSISIPLAVSNAASSKPVNIANDDSNPAIQDAVCKVLQSYDWSLVARTNRQTTTAKQKTHVKRPMNAFMVWAQAARRKLAEQYPHLHNAELSKTLGKLWR</sequence>
<reference evidence="8 9" key="1">
    <citation type="journal article" date="2018" name="Gigascience">
        <title>Genomes of trombidid mites reveal novel predicted allergens and laterally-transferred genes associated with secondary metabolism.</title>
        <authorList>
            <person name="Dong X."/>
            <person name="Chaisiri K."/>
            <person name="Xia D."/>
            <person name="Armstrong S.D."/>
            <person name="Fang Y."/>
            <person name="Donnelly M.J."/>
            <person name="Kadowaki T."/>
            <person name="McGarry J.W."/>
            <person name="Darby A.C."/>
            <person name="Makepeace B.L."/>
        </authorList>
    </citation>
    <scope>NUCLEOTIDE SEQUENCE [LARGE SCALE GENOMIC DNA]</scope>
    <source>
        <strain evidence="8">UoL-UT</strain>
    </source>
</reference>
<dbReference type="Proteomes" id="UP000288716">
    <property type="component" value="Unassembled WGS sequence"/>
</dbReference>
<keyword evidence="9" id="KW-1185">Reference proteome</keyword>
<dbReference type="OrthoDB" id="6247875at2759"/>
<accession>A0A443S5T9</accession>